<accession>A0AA46DY04</accession>
<gene>
    <name evidence="8" type="ORF">EV215_1564</name>
</gene>
<evidence type="ECO:0000256" key="1">
    <source>
        <dbReference type="ARBA" id="ARBA00001966"/>
    </source>
</evidence>
<dbReference type="Gene3D" id="3.20.20.70">
    <property type="entry name" value="Aldolase class I"/>
    <property type="match status" value="1"/>
</dbReference>
<evidence type="ECO:0000256" key="6">
    <source>
        <dbReference type="ARBA" id="ARBA00023014"/>
    </source>
</evidence>
<organism evidence="8 9">
    <name type="scientific">Hypnocyclicus thermotrophus</name>
    <dbReference type="NCBI Taxonomy" id="1627895"/>
    <lineage>
        <taxon>Bacteria</taxon>
        <taxon>Fusobacteriati</taxon>
        <taxon>Fusobacteriota</taxon>
        <taxon>Fusobacteriia</taxon>
        <taxon>Fusobacteriales</taxon>
        <taxon>Fusobacteriaceae</taxon>
        <taxon>Hypnocyclicus</taxon>
    </lineage>
</organism>
<dbReference type="SFLD" id="SFLDS00029">
    <property type="entry name" value="Radical_SAM"/>
    <property type="match status" value="2"/>
</dbReference>
<evidence type="ECO:0000256" key="3">
    <source>
        <dbReference type="ARBA" id="ARBA00022691"/>
    </source>
</evidence>
<comment type="caution">
    <text evidence="8">The sequence shown here is derived from an EMBL/GenBank/DDBJ whole genome shotgun (WGS) entry which is preliminary data.</text>
</comment>
<dbReference type="InterPro" id="IPR058240">
    <property type="entry name" value="rSAM_sf"/>
</dbReference>
<dbReference type="GO" id="GO:0046872">
    <property type="term" value="F:metal ion binding"/>
    <property type="evidence" value="ECO:0007669"/>
    <property type="project" value="UniProtKB-KW"/>
</dbReference>
<dbReference type="Pfam" id="PF04055">
    <property type="entry name" value="Radical_SAM"/>
    <property type="match status" value="1"/>
</dbReference>
<dbReference type="RefSeq" id="WP_166667378.1">
    <property type="nucleotide sequence ID" value="NZ_SOBG01000006.1"/>
</dbReference>
<sequence length="223" mass="26275">MKIASLIKSSTVDFPGEIVATIFLAGCNFDCDFCQNYELISPINVEYISEKEVIEFLKKRKNLLDGICISGGEPTLQGKELVKFIKKIKKEVREDFLIKLDTNASNIEVVKELKECLDYIAIDFKSLDYSRFSDFKTEEILDNIKKMINLKINYEVRITMYPEYIKEEEFEKVVEQLYEIGVKKIYIQQYQHAYRGVEEYYSLGTLEKFRKKFEKKNIEAEIR</sequence>
<proteinExistence type="predicted"/>
<comment type="cofactor">
    <cofactor evidence="1">
        <name>[4Fe-4S] cluster</name>
        <dbReference type="ChEBI" id="CHEBI:49883"/>
    </cofactor>
</comment>
<keyword evidence="8" id="KW-0670">Pyruvate</keyword>
<dbReference type="GO" id="GO:0016829">
    <property type="term" value="F:lyase activity"/>
    <property type="evidence" value="ECO:0007669"/>
    <property type="project" value="UniProtKB-KW"/>
</dbReference>
<keyword evidence="5" id="KW-0408">Iron</keyword>
<evidence type="ECO:0000313" key="9">
    <source>
        <dbReference type="Proteomes" id="UP000294678"/>
    </source>
</evidence>
<evidence type="ECO:0000256" key="2">
    <source>
        <dbReference type="ARBA" id="ARBA00022485"/>
    </source>
</evidence>
<keyword evidence="6" id="KW-0411">Iron-sulfur</keyword>
<dbReference type="PANTHER" id="PTHR30352">
    <property type="entry name" value="PYRUVATE FORMATE-LYASE-ACTIVATING ENZYME"/>
    <property type="match status" value="1"/>
</dbReference>
<dbReference type="EMBL" id="SOBG01000006">
    <property type="protein sequence ID" value="TDT69222.1"/>
    <property type="molecule type" value="Genomic_DNA"/>
</dbReference>
<name>A0AA46DY04_9FUSO</name>
<dbReference type="InterPro" id="IPR012840">
    <property type="entry name" value="NrdG2"/>
</dbReference>
<dbReference type="InterPro" id="IPR013785">
    <property type="entry name" value="Aldolase_TIM"/>
</dbReference>
<keyword evidence="4" id="KW-0479">Metal-binding</keyword>
<dbReference type="InterPro" id="IPR034457">
    <property type="entry name" value="Organic_radical-activating"/>
</dbReference>
<reference evidence="8 9" key="1">
    <citation type="submission" date="2019-03" db="EMBL/GenBank/DDBJ databases">
        <title>Genomic Encyclopedia of Type Strains, Phase IV (KMG-IV): sequencing the most valuable type-strain genomes for metagenomic binning, comparative biology and taxonomic classification.</title>
        <authorList>
            <person name="Goeker M."/>
        </authorList>
    </citation>
    <scope>NUCLEOTIDE SEQUENCE [LARGE SCALE GENOMIC DNA]</scope>
    <source>
        <strain evidence="8 9">DSM 100055</strain>
    </source>
</reference>
<dbReference type="SUPFAM" id="SSF102114">
    <property type="entry name" value="Radical SAM enzymes"/>
    <property type="match status" value="1"/>
</dbReference>
<evidence type="ECO:0000256" key="4">
    <source>
        <dbReference type="ARBA" id="ARBA00022723"/>
    </source>
</evidence>
<dbReference type="AlphaFoldDB" id="A0AA46DY04"/>
<dbReference type="SMART" id="SM00729">
    <property type="entry name" value="Elp3"/>
    <property type="match status" value="1"/>
</dbReference>
<dbReference type="CDD" id="cd01335">
    <property type="entry name" value="Radical_SAM"/>
    <property type="match status" value="1"/>
</dbReference>
<dbReference type="Proteomes" id="UP000294678">
    <property type="component" value="Unassembled WGS sequence"/>
</dbReference>
<evidence type="ECO:0000313" key="8">
    <source>
        <dbReference type="EMBL" id="TDT69222.1"/>
    </source>
</evidence>
<keyword evidence="9" id="KW-1185">Reference proteome</keyword>
<keyword evidence="3" id="KW-0949">S-adenosyl-L-methionine</keyword>
<evidence type="ECO:0000256" key="5">
    <source>
        <dbReference type="ARBA" id="ARBA00023004"/>
    </source>
</evidence>
<dbReference type="NCBIfam" id="TIGR02495">
    <property type="entry name" value="NrdG2"/>
    <property type="match status" value="1"/>
</dbReference>
<evidence type="ECO:0000259" key="7">
    <source>
        <dbReference type="PROSITE" id="PS51918"/>
    </source>
</evidence>
<keyword evidence="2" id="KW-0004">4Fe-4S</keyword>
<keyword evidence="8" id="KW-0456">Lyase</keyword>
<feature type="domain" description="Radical SAM core" evidence="7">
    <location>
        <begin position="14"/>
        <end position="223"/>
    </location>
</feature>
<dbReference type="InterPro" id="IPR006638">
    <property type="entry name" value="Elp3/MiaA/NifB-like_rSAM"/>
</dbReference>
<dbReference type="InterPro" id="IPR007197">
    <property type="entry name" value="rSAM"/>
</dbReference>
<dbReference type="PROSITE" id="PS51918">
    <property type="entry name" value="RADICAL_SAM"/>
    <property type="match status" value="1"/>
</dbReference>
<dbReference type="SFLD" id="SFLDG01094">
    <property type="entry name" value="Uncharacterised_Radical_SAM_Su"/>
    <property type="match status" value="1"/>
</dbReference>
<dbReference type="PANTHER" id="PTHR30352:SF13">
    <property type="entry name" value="GLYCYL-RADICAL ENZYME ACTIVATING ENZYME YJJW-RELATED"/>
    <property type="match status" value="1"/>
</dbReference>
<dbReference type="GO" id="GO:0051539">
    <property type="term" value="F:4 iron, 4 sulfur cluster binding"/>
    <property type="evidence" value="ECO:0007669"/>
    <property type="project" value="UniProtKB-KW"/>
</dbReference>
<dbReference type="SFLD" id="SFLDG01067">
    <property type="entry name" value="SPASM/twitch_domain_containing"/>
    <property type="match status" value="1"/>
</dbReference>
<protein>
    <submittedName>
        <fullName evidence="8">Pyruvate formate lyase activating enzyme</fullName>
    </submittedName>
</protein>